<dbReference type="GO" id="GO:0046872">
    <property type="term" value="F:metal ion binding"/>
    <property type="evidence" value="ECO:0007669"/>
    <property type="project" value="UniProtKB-KW"/>
</dbReference>
<sequence>VEETATPEAQVVLGVRPCDAAGIAVLDKFFSGQGETDTYYRRRREKTTLVGLPCSTPDETCFCTAVGGAPAGTRGLDLLLTDLGGSYVAEPLTERGEAVVKELPEATAAELTKKKETSDKATAAITQRIDTARLKELLDSGNSHPVWGDLSLACVNCGACTFVCPTCHCFDIVDETRKGRGARLRVWDTCQFCLYSQHASGHNPRQTAVSRFRNRAMDKFKYTVDMIGEVSCVGCGRCIRECPAGIDIRETVDVLLKQLSKSDAMQTAECKMQKAK</sequence>
<dbReference type="Pfam" id="PF17179">
    <property type="entry name" value="Fer4_22"/>
    <property type="match status" value="1"/>
</dbReference>
<feature type="non-terminal residue" evidence="5">
    <location>
        <position position="1"/>
    </location>
</feature>
<evidence type="ECO:0000259" key="4">
    <source>
        <dbReference type="PROSITE" id="PS51379"/>
    </source>
</evidence>
<evidence type="ECO:0000256" key="2">
    <source>
        <dbReference type="ARBA" id="ARBA00023004"/>
    </source>
</evidence>
<dbReference type="InterPro" id="IPR017896">
    <property type="entry name" value="4Fe4S_Fe-S-bd"/>
</dbReference>
<dbReference type="PANTHER" id="PTHR40447:SF1">
    <property type="entry name" value="ANAEROBIC SULFITE REDUCTASE SUBUNIT A"/>
    <property type="match status" value="1"/>
</dbReference>
<dbReference type="InterPro" id="IPR009051">
    <property type="entry name" value="Helical_ferredxn"/>
</dbReference>
<gene>
    <name evidence="5" type="ORF">FJY68_09810</name>
</gene>
<dbReference type="PROSITE" id="PS00198">
    <property type="entry name" value="4FE4S_FER_1"/>
    <property type="match status" value="2"/>
</dbReference>
<dbReference type="EMBL" id="VGIR01000061">
    <property type="protein sequence ID" value="MBM3332123.1"/>
    <property type="molecule type" value="Genomic_DNA"/>
</dbReference>
<dbReference type="AlphaFoldDB" id="A0A937XI54"/>
<feature type="domain" description="4Fe-4S ferredoxin-type" evidence="4">
    <location>
        <begin position="143"/>
        <end position="175"/>
    </location>
</feature>
<evidence type="ECO:0000313" key="6">
    <source>
        <dbReference type="Proteomes" id="UP000779900"/>
    </source>
</evidence>
<feature type="domain" description="4Fe-4S ferredoxin-type" evidence="4">
    <location>
        <begin position="220"/>
        <end position="251"/>
    </location>
</feature>
<dbReference type="PROSITE" id="PS51379">
    <property type="entry name" value="4FE4S_FER_2"/>
    <property type="match status" value="2"/>
</dbReference>
<proteinExistence type="predicted"/>
<keyword evidence="3" id="KW-0411">Iron-sulfur</keyword>
<keyword evidence="2" id="KW-0408">Iron</keyword>
<keyword evidence="1" id="KW-0479">Metal-binding</keyword>
<evidence type="ECO:0000313" key="5">
    <source>
        <dbReference type="EMBL" id="MBM3332123.1"/>
    </source>
</evidence>
<dbReference type="GO" id="GO:0051536">
    <property type="term" value="F:iron-sulfur cluster binding"/>
    <property type="evidence" value="ECO:0007669"/>
    <property type="project" value="UniProtKB-KW"/>
</dbReference>
<accession>A0A937XI54</accession>
<dbReference type="Proteomes" id="UP000779900">
    <property type="component" value="Unassembled WGS sequence"/>
</dbReference>
<dbReference type="Gene3D" id="1.10.1060.10">
    <property type="entry name" value="Alpha-helical ferredoxin"/>
    <property type="match status" value="1"/>
</dbReference>
<dbReference type="PANTHER" id="PTHR40447">
    <property type="entry name" value="ANAEROBIC SULFITE REDUCTASE SUBUNIT A"/>
    <property type="match status" value="1"/>
</dbReference>
<protein>
    <submittedName>
        <fullName evidence="5">4Fe-4S ferredoxin</fullName>
    </submittedName>
</protein>
<organism evidence="5 6">
    <name type="scientific">candidate division WOR-3 bacterium</name>
    <dbReference type="NCBI Taxonomy" id="2052148"/>
    <lineage>
        <taxon>Bacteria</taxon>
        <taxon>Bacteria division WOR-3</taxon>
    </lineage>
</organism>
<evidence type="ECO:0000256" key="3">
    <source>
        <dbReference type="ARBA" id="ARBA00023014"/>
    </source>
</evidence>
<reference evidence="5" key="1">
    <citation type="submission" date="2019-03" db="EMBL/GenBank/DDBJ databases">
        <title>Lake Tanganyika Metagenome-Assembled Genomes (MAGs).</title>
        <authorList>
            <person name="Tran P."/>
        </authorList>
    </citation>
    <scope>NUCLEOTIDE SEQUENCE</scope>
    <source>
        <strain evidence="5">K_DeepCast_150m_m2_040</strain>
    </source>
</reference>
<dbReference type="InterPro" id="IPR017900">
    <property type="entry name" value="4Fe4S_Fe_S_CS"/>
</dbReference>
<evidence type="ECO:0000256" key="1">
    <source>
        <dbReference type="ARBA" id="ARBA00022723"/>
    </source>
</evidence>
<name>A0A937XI54_UNCW3</name>
<dbReference type="SUPFAM" id="SSF54862">
    <property type="entry name" value="4Fe-4S ferredoxins"/>
    <property type="match status" value="1"/>
</dbReference>
<comment type="caution">
    <text evidence="5">The sequence shown here is derived from an EMBL/GenBank/DDBJ whole genome shotgun (WGS) entry which is preliminary data.</text>
</comment>